<gene>
    <name evidence="1" type="ORF">TIFTF001_003474</name>
</gene>
<evidence type="ECO:0000313" key="2">
    <source>
        <dbReference type="Proteomes" id="UP001187192"/>
    </source>
</evidence>
<sequence>MKGLNSLSPAKNKLKQIYPLKGSLGNVASTTTKKQGKDVYSEEGTTAKEKADPIVAFGRPPQLPPFLGPLIALSLLETWSSRDGNDD</sequence>
<dbReference type="Proteomes" id="UP001187192">
    <property type="component" value="Unassembled WGS sequence"/>
</dbReference>
<organism evidence="1 2">
    <name type="scientific">Ficus carica</name>
    <name type="common">Common fig</name>
    <dbReference type="NCBI Taxonomy" id="3494"/>
    <lineage>
        <taxon>Eukaryota</taxon>
        <taxon>Viridiplantae</taxon>
        <taxon>Streptophyta</taxon>
        <taxon>Embryophyta</taxon>
        <taxon>Tracheophyta</taxon>
        <taxon>Spermatophyta</taxon>
        <taxon>Magnoliopsida</taxon>
        <taxon>eudicotyledons</taxon>
        <taxon>Gunneridae</taxon>
        <taxon>Pentapetalae</taxon>
        <taxon>rosids</taxon>
        <taxon>fabids</taxon>
        <taxon>Rosales</taxon>
        <taxon>Moraceae</taxon>
        <taxon>Ficeae</taxon>
        <taxon>Ficus</taxon>
    </lineage>
</organism>
<reference evidence="1" key="1">
    <citation type="submission" date="2023-07" db="EMBL/GenBank/DDBJ databases">
        <title>draft genome sequence of fig (Ficus carica).</title>
        <authorList>
            <person name="Takahashi T."/>
            <person name="Nishimura K."/>
        </authorList>
    </citation>
    <scope>NUCLEOTIDE SEQUENCE</scope>
</reference>
<evidence type="ECO:0000313" key="1">
    <source>
        <dbReference type="EMBL" id="GMN31967.1"/>
    </source>
</evidence>
<protein>
    <submittedName>
        <fullName evidence="1">Uncharacterized protein</fullName>
    </submittedName>
</protein>
<dbReference type="EMBL" id="BTGU01000003">
    <property type="protein sequence ID" value="GMN31967.1"/>
    <property type="molecule type" value="Genomic_DNA"/>
</dbReference>
<dbReference type="AlphaFoldDB" id="A0AA87ZDN0"/>
<comment type="caution">
    <text evidence="1">The sequence shown here is derived from an EMBL/GenBank/DDBJ whole genome shotgun (WGS) entry which is preliminary data.</text>
</comment>
<accession>A0AA87ZDN0</accession>
<name>A0AA87ZDN0_FICCA</name>
<proteinExistence type="predicted"/>
<keyword evidence="2" id="KW-1185">Reference proteome</keyword>